<keyword evidence="3" id="KW-1185">Reference proteome</keyword>
<dbReference type="Proteomes" id="UP000278962">
    <property type="component" value="Unassembled WGS sequence"/>
</dbReference>
<dbReference type="GO" id="GO:0070063">
    <property type="term" value="F:RNA polymerase binding"/>
    <property type="evidence" value="ECO:0007669"/>
    <property type="project" value="InterPro"/>
</dbReference>
<dbReference type="GO" id="GO:0003746">
    <property type="term" value="F:translation elongation factor activity"/>
    <property type="evidence" value="ECO:0007669"/>
    <property type="project" value="UniProtKB-KW"/>
</dbReference>
<protein>
    <submittedName>
        <fullName evidence="2">Transcription elongation factor GreA</fullName>
    </submittedName>
</protein>
<comment type="caution">
    <text evidence="2">The sequence shown here is derived from an EMBL/GenBank/DDBJ whole genome shotgun (WGS) entry which is preliminary data.</text>
</comment>
<evidence type="ECO:0000313" key="2">
    <source>
        <dbReference type="EMBL" id="RKQ93064.1"/>
    </source>
</evidence>
<proteinExistence type="predicted"/>
<dbReference type="SUPFAM" id="SSF54534">
    <property type="entry name" value="FKBP-like"/>
    <property type="match status" value="1"/>
</dbReference>
<feature type="domain" description="Transcription elongation factor GreA/GreB C-terminal" evidence="1">
    <location>
        <begin position="93"/>
        <end position="165"/>
    </location>
</feature>
<reference evidence="2 3" key="1">
    <citation type="submission" date="2018-10" db="EMBL/GenBank/DDBJ databases">
        <title>Genomic Encyclopedia of Archaeal and Bacterial Type Strains, Phase II (KMG-II): from individual species to whole genera.</title>
        <authorList>
            <person name="Goeker M."/>
        </authorList>
    </citation>
    <scope>NUCLEOTIDE SEQUENCE [LARGE SCALE GENOMIC DNA]</scope>
    <source>
        <strain evidence="2 3">DSM 14954</strain>
    </source>
</reference>
<organism evidence="2 3">
    <name type="scientific">Solirubrobacter pauli</name>
    <dbReference type="NCBI Taxonomy" id="166793"/>
    <lineage>
        <taxon>Bacteria</taxon>
        <taxon>Bacillati</taxon>
        <taxon>Actinomycetota</taxon>
        <taxon>Thermoleophilia</taxon>
        <taxon>Solirubrobacterales</taxon>
        <taxon>Solirubrobacteraceae</taxon>
        <taxon>Solirubrobacter</taxon>
    </lineage>
</organism>
<keyword evidence="2" id="KW-0648">Protein biosynthesis</keyword>
<gene>
    <name evidence="2" type="ORF">C8N24_2924</name>
</gene>
<evidence type="ECO:0000259" key="1">
    <source>
        <dbReference type="Pfam" id="PF01272"/>
    </source>
</evidence>
<sequence>MRPRLHGDRTARPRWSRCMIDQPRSRPSPVAAGAVMLSATDLAEATRELQALRDEQRAEPALLEEAGVTGLRIAHLERLLASATVVETAAGDGAAGLGSHVRVRDAAGREIDYELVGRRASDAPPTKVTLASPVGAALRGARAGDAVHVELPGGRLRPLTVVAVRAAPFTAR</sequence>
<accession>A0A660LIT3</accession>
<dbReference type="EMBL" id="RBIL01000001">
    <property type="protein sequence ID" value="RKQ93064.1"/>
    <property type="molecule type" value="Genomic_DNA"/>
</dbReference>
<dbReference type="InterPro" id="IPR023459">
    <property type="entry name" value="Tscrpt_elong_fac_GreA/B_fam"/>
</dbReference>
<dbReference type="InterPro" id="IPR036953">
    <property type="entry name" value="GreA/GreB_C_sf"/>
</dbReference>
<dbReference type="GO" id="GO:0006354">
    <property type="term" value="P:DNA-templated transcription elongation"/>
    <property type="evidence" value="ECO:0007669"/>
    <property type="project" value="TreeGrafter"/>
</dbReference>
<dbReference type="Gene3D" id="3.10.50.30">
    <property type="entry name" value="Transcription elongation factor, GreA/GreB, C-terminal domain"/>
    <property type="match status" value="1"/>
</dbReference>
<dbReference type="GO" id="GO:0003677">
    <property type="term" value="F:DNA binding"/>
    <property type="evidence" value="ECO:0007669"/>
    <property type="project" value="InterPro"/>
</dbReference>
<dbReference type="PANTHER" id="PTHR30437">
    <property type="entry name" value="TRANSCRIPTION ELONGATION FACTOR GREA"/>
    <property type="match status" value="1"/>
</dbReference>
<keyword evidence="2" id="KW-0251">Elongation factor</keyword>
<evidence type="ECO:0000313" key="3">
    <source>
        <dbReference type="Proteomes" id="UP000278962"/>
    </source>
</evidence>
<dbReference type="AlphaFoldDB" id="A0A660LIT3"/>
<dbReference type="InterPro" id="IPR001437">
    <property type="entry name" value="Tscrpt_elong_fac_GreA/B_C"/>
</dbReference>
<dbReference type="GO" id="GO:0032784">
    <property type="term" value="P:regulation of DNA-templated transcription elongation"/>
    <property type="evidence" value="ECO:0007669"/>
    <property type="project" value="InterPro"/>
</dbReference>
<name>A0A660LIT3_9ACTN</name>
<dbReference type="PANTHER" id="PTHR30437:SF4">
    <property type="entry name" value="TRANSCRIPTION ELONGATION FACTOR GREA"/>
    <property type="match status" value="1"/>
</dbReference>
<dbReference type="Pfam" id="PF01272">
    <property type="entry name" value="GreA_GreB"/>
    <property type="match status" value="1"/>
</dbReference>